<evidence type="ECO:0000313" key="5">
    <source>
        <dbReference type="Proteomes" id="UP000322899"/>
    </source>
</evidence>
<dbReference type="EMBL" id="VLTO01000001">
    <property type="protein sequence ID" value="KAA0178506.1"/>
    <property type="molecule type" value="Genomic_DNA"/>
</dbReference>
<evidence type="ECO:0000256" key="1">
    <source>
        <dbReference type="SAM" id="MobiDB-lite"/>
    </source>
</evidence>
<organism evidence="3 7">
    <name type="scientific">Cafeteria roenbergensis</name>
    <name type="common">Marine flagellate</name>
    <dbReference type="NCBI Taxonomy" id="33653"/>
    <lineage>
        <taxon>Eukaryota</taxon>
        <taxon>Sar</taxon>
        <taxon>Stramenopiles</taxon>
        <taxon>Bigyra</taxon>
        <taxon>Opalozoa</taxon>
        <taxon>Bicosoecida</taxon>
        <taxon>Cafeteriaceae</taxon>
        <taxon>Cafeteria</taxon>
    </lineage>
</organism>
<comment type="caution">
    <text evidence="3">The sequence shown here is derived from an EMBL/GenBank/DDBJ whole genome shotgun (WGS) entry which is preliminary data.</text>
</comment>
<protein>
    <submittedName>
        <fullName evidence="3">Uncharacterized protein</fullName>
    </submittedName>
</protein>
<dbReference type="Proteomes" id="UP000324907">
    <property type="component" value="Unassembled WGS sequence"/>
</dbReference>
<keyword evidence="6" id="KW-1185">Reference proteome</keyword>
<name>A0A5A8DS57_CAFRO</name>
<dbReference type="Proteomes" id="UP000323011">
    <property type="component" value="Unassembled WGS sequence"/>
</dbReference>
<dbReference type="AlphaFoldDB" id="A0A5A8DS57"/>
<evidence type="ECO:0000313" key="3">
    <source>
        <dbReference type="EMBL" id="KAA0168243.1"/>
    </source>
</evidence>
<dbReference type="EMBL" id="VLTL01000029">
    <property type="protein sequence ID" value="KAA0168243.1"/>
    <property type="molecule type" value="Genomic_DNA"/>
</dbReference>
<feature type="compositionally biased region" description="Polar residues" evidence="1">
    <location>
        <begin position="1"/>
        <end position="11"/>
    </location>
</feature>
<sequence>MGNASGSQQRQPEPDHGQAQPGGCRPTRTTSSGTRAPGAAMRRELSHDGATPAGWGSYPTSASLLGRQQLASPSH</sequence>
<evidence type="ECO:0000313" key="7">
    <source>
        <dbReference type="Proteomes" id="UP000324907"/>
    </source>
</evidence>
<feature type="region of interest" description="Disordered" evidence="1">
    <location>
        <begin position="1"/>
        <end position="75"/>
    </location>
</feature>
<evidence type="ECO:0000313" key="6">
    <source>
        <dbReference type="Proteomes" id="UP000323011"/>
    </source>
</evidence>
<evidence type="ECO:0000313" key="2">
    <source>
        <dbReference type="EMBL" id="KAA0146359.1"/>
    </source>
</evidence>
<proteinExistence type="predicted"/>
<dbReference type="EMBL" id="VLTN01000090">
    <property type="protein sequence ID" value="KAA0146359.1"/>
    <property type="molecule type" value="Genomic_DNA"/>
</dbReference>
<dbReference type="Proteomes" id="UP000322899">
    <property type="component" value="Unassembled WGS sequence"/>
</dbReference>
<accession>A0A5A8DS57</accession>
<reference evidence="5 6" key="1">
    <citation type="submission" date="2019-07" db="EMBL/GenBank/DDBJ databases">
        <title>Genomes of Cafeteria roenbergensis.</title>
        <authorList>
            <person name="Fischer M.G."/>
            <person name="Hackl T."/>
            <person name="Roman M."/>
        </authorList>
    </citation>
    <scope>NUCLEOTIDE SEQUENCE [LARGE SCALE GENOMIC DNA]</scope>
    <source>
        <strain evidence="2 6">BVI</strain>
        <strain evidence="4 5">E4-10P</strain>
        <strain evidence="3 7">RCC970-E3</strain>
    </source>
</reference>
<gene>
    <name evidence="4" type="ORF">FNF27_00355</name>
    <name evidence="3" type="ORF">FNF28_02538</name>
    <name evidence="2" type="ORF">FNF29_08091</name>
</gene>
<evidence type="ECO:0000313" key="4">
    <source>
        <dbReference type="EMBL" id="KAA0178506.1"/>
    </source>
</evidence>